<dbReference type="Proteomes" id="UP000886998">
    <property type="component" value="Unassembled WGS sequence"/>
</dbReference>
<gene>
    <name evidence="2" type="ORF">TNIN_10851</name>
</gene>
<sequence>MSGLSGMWQRFTPNPHKVNSESEYRRWTPGLKRMGFRRDALKPIRAQVPWSLLMRDNTTPYRTEAVEQLLEIERIQRTDWLENFPDQNPNEHA</sequence>
<evidence type="ECO:0000313" key="2">
    <source>
        <dbReference type="EMBL" id="GFY54813.1"/>
    </source>
</evidence>
<protein>
    <submittedName>
        <fullName evidence="2">Uncharacterized protein</fullName>
    </submittedName>
</protein>
<dbReference type="EMBL" id="BMAV01010024">
    <property type="protein sequence ID" value="GFY54813.1"/>
    <property type="molecule type" value="Genomic_DNA"/>
</dbReference>
<evidence type="ECO:0000313" key="3">
    <source>
        <dbReference type="Proteomes" id="UP000886998"/>
    </source>
</evidence>
<proteinExistence type="predicted"/>
<keyword evidence="3" id="KW-1185">Reference proteome</keyword>
<dbReference type="AlphaFoldDB" id="A0A8X7C5K6"/>
<evidence type="ECO:0000256" key="1">
    <source>
        <dbReference type="SAM" id="MobiDB-lite"/>
    </source>
</evidence>
<accession>A0A8X7C5K6</accession>
<feature type="region of interest" description="Disordered" evidence="1">
    <location>
        <begin position="1"/>
        <end position="23"/>
    </location>
</feature>
<reference evidence="2" key="1">
    <citation type="submission" date="2020-08" db="EMBL/GenBank/DDBJ databases">
        <title>Multicomponent nature underlies the extraordinary mechanical properties of spider dragline silk.</title>
        <authorList>
            <person name="Kono N."/>
            <person name="Nakamura H."/>
            <person name="Mori M."/>
            <person name="Yoshida Y."/>
            <person name="Ohtoshi R."/>
            <person name="Malay A.D."/>
            <person name="Moran D.A.P."/>
            <person name="Tomita M."/>
            <person name="Numata K."/>
            <person name="Arakawa K."/>
        </authorList>
    </citation>
    <scope>NUCLEOTIDE SEQUENCE</scope>
</reference>
<name>A0A8X7C5K6_9ARAC</name>
<comment type="caution">
    <text evidence="2">The sequence shown here is derived from an EMBL/GenBank/DDBJ whole genome shotgun (WGS) entry which is preliminary data.</text>
</comment>
<organism evidence="2 3">
    <name type="scientific">Trichonephila inaurata madagascariensis</name>
    <dbReference type="NCBI Taxonomy" id="2747483"/>
    <lineage>
        <taxon>Eukaryota</taxon>
        <taxon>Metazoa</taxon>
        <taxon>Ecdysozoa</taxon>
        <taxon>Arthropoda</taxon>
        <taxon>Chelicerata</taxon>
        <taxon>Arachnida</taxon>
        <taxon>Araneae</taxon>
        <taxon>Araneomorphae</taxon>
        <taxon>Entelegynae</taxon>
        <taxon>Araneoidea</taxon>
        <taxon>Nephilidae</taxon>
        <taxon>Trichonephila</taxon>
        <taxon>Trichonephila inaurata</taxon>
    </lineage>
</organism>